<keyword evidence="3" id="KW-0547">Nucleotide-binding</keyword>
<dbReference type="Proteomes" id="UP000469670">
    <property type="component" value="Unassembled WGS sequence"/>
</dbReference>
<dbReference type="Gene3D" id="3.40.50.300">
    <property type="entry name" value="P-loop containing nucleotide triphosphate hydrolases"/>
    <property type="match status" value="1"/>
</dbReference>
<sequence>MTTAPQEPPLLGVRGITKRYGSFTALDDVSLDIQAGTTVSLVGESGSGKTTLARAVIGLERADSGEVRFRGAQVRGRRARRAFSRRVGMVFQDPYESIDPRFTLGEVVAEPLRAHGMYGTGGRERVRELLAAVGMEGADPDSYPHKLSGGQRQRIGIARALATGPDLLVCDEPTSALDVSVQAQILNLLLRLQREHGLAYLFITHDLDVVRRVSDEVHVLYRGTVVEHGSAASVIEDPQHAYTRELLAAVLSDSPRDRRIGTSSEAERPSRGRRDSLTD</sequence>
<evidence type="ECO:0000256" key="3">
    <source>
        <dbReference type="ARBA" id="ARBA00022741"/>
    </source>
</evidence>
<evidence type="ECO:0000256" key="1">
    <source>
        <dbReference type="ARBA" id="ARBA00005417"/>
    </source>
</evidence>
<comment type="caution">
    <text evidence="7">The sequence shown here is derived from an EMBL/GenBank/DDBJ whole genome shotgun (WGS) entry which is preliminary data.</text>
</comment>
<dbReference type="SMART" id="SM00382">
    <property type="entry name" value="AAA"/>
    <property type="match status" value="1"/>
</dbReference>
<evidence type="ECO:0000256" key="2">
    <source>
        <dbReference type="ARBA" id="ARBA00022448"/>
    </source>
</evidence>
<feature type="domain" description="ABC transporter" evidence="6">
    <location>
        <begin position="11"/>
        <end position="247"/>
    </location>
</feature>
<proteinExistence type="inferred from homology"/>
<evidence type="ECO:0000256" key="5">
    <source>
        <dbReference type="SAM" id="MobiDB-lite"/>
    </source>
</evidence>
<dbReference type="AlphaFoldDB" id="A0A7K3RQG7"/>
<dbReference type="RefSeq" id="WP_164199863.1">
    <property type="nucleotide sequence ID" value="NZ_JAAGMP010000209.1"/>
</dbReference>
<keyword evidence="2" id="KW-0813">Transport</keyword>
<gene>
    <name evidence="7" type="ORF">G3I50_04060</name>
</gene>
<dbReference type="GO" id="GO:0055085">
    <property type="term" value="P:transmembrane transport"/>
    <property type="evidence" value="ECO:0007669"/>
    <property type="project" value="UniProtKB-ARBA"/>
</dbReference>
<organism evidence="7 8">
    <name type="scientific">Streptomyces parvus</name>
    <dbReference type="NCBI Taxonomy" id="66428"/>
    <lineage>
        <taxon>Bacteria</taxon>
        <taxon>Bacillati</taxon>
        <taxon>Actinomycetota</taxon>
        <taxon>Actinomycetes</taxon>
        <taxon>Kitasatosporales</taxon>
        <taxon>Streptomycetaceae</taxon>
        <taxon>Streptomyces</taxon>
    </lineage>
</organism>
<dbReference type="InterPro" id="IPR027417">
    <property type="entry name" value="P-loop_NTPase"/>
</dbReference>
<dbReference type="SUPFAM" id="SSF52540">
    <property type="entry name" value="P-loop containing nucleoside triphosphate hydrolases"/>
    <property type="match status" value="1"/>
</dbReference>
<dbReference type="Pfam" id="PF00005">
    <property type="entry name" value="ABC_tran"/>
    <property type="match status" value="1"/>
</dbReference>
<comment type="similarity">
    <text evidence="1">Belongs to the ABC transporter superfamily.</text>
</comment>
<dbReference type="InterPro" id="IPR017871">
    <property type="entry name" value="ABC_transporter-like_CS"/>
</dbReference>
<dbReference type="GO" id="GO:0016887">
    <property type="term" value="F:ATP hydrolysis activity"/>
    <property type="evidence" value="ECO:0007669"/>
    <property type="project" value="InterPro"/>
</dbReference>
<keyword evidence="4 7" id="KW-0067">ATP-binding</keyword>
<dbReference type="InterPro" id="IPR003439">
    <property type="entry name" value="ABC_transporter-like_ATP-bd"/>
</dbReference>
<evidence type="ECO:0000259" key="6">
    <source>
        <dbReference type="PROSITE" id="PS50893"/>
    </source>
</evidence>
<evidence type="ECO:0000313" key="8">
    <source>
        <dbReference type="Proteomes" id="UP000469670"/>
    </source>
</evidence>
<dbReference type="EMBL" id="JAAGMP010000209">
    <property type="protein sequence ID" value="NEC17441.1"/>
    <property type="molecule type" value="Genomic_DNA"/>
</dbReference>
<reference evidence="7 8" key="1">
    <citation type="submission" date="2020-01" db="EMBL/GenBank/DDBJ databases">
        <title>Insect and environment-associated Actinomycetes.</title>
        <authorList>
            <person name="Currrie C."/>
            <person name="Chevrette M."/>
            <person name="Carlson C."/>
            <person name="Stubbendieck R."/>
            <person name="Wendt-Pienkowski E."/>
        </authorList>
    </citation>
    <scope>NUCLEOTIDE SEQUENCE [LARGE SCALE GENOMIC DNA]</scope>
    <source>
        <strain evidence="7 8">SID7590</strain>
    </source>
</reference>
<protein>
    <submittedName>
        <fullName evidence="7">ABC transporter ATP-binding protein</fullName>
    </submittedName>
</protein>
<dbReference type="InterPro" id="IPR003593">
    <property type="entry name" value="AAA+_ATPase"/>
</dbReference>
<dbReference type="InterPro" id="IPR050319">
    <property type="entry name" value="ABC_transp_ATP-bind"/>
</dbReference>
<feature type="region of interest" description="Disordered" evidence="5">
    <location>
        <begin position="253"/>
        <end position="279"/>
    </location>
</feature>
<evidence type="ECO:0000256" key="4">
    <source>
        <dbReference type="ARBA" id="ARBA00022840"/>
    </source>
</evidence>
<accession>A0A7K3RQG7</accession>
<evidence type="ECO:0000313" key="7">
    <source>
        <dbReference type="EMBL" id="NEC17441.1"/>
    </source>
</evidence>
<dbReference type="CDD" id="cd03257">
    <property type="entry name" value="ABC_NikE_OppD_transporters"/>
    <property type="match status" value="1"/>
</dbReference>
<feature type="compositionally biased region" description="Basic and acidic residues" evidence="5">
    <location>
        <begin position="254"/>
        <end position="279"/>
    </location>
</feature>
<dbReference type="PROSITE" id="PS50893">
    <property type="entry name" value="ABC_TRANSPORTER_2"/>
    <property type="match status" value="1"/>
</dbReference>
<dbReference type="GO" id="GO:0005524">
    <property type="term" value="F:ATP binding"/>
    <property type="evidence" value="ECO:0007669"/>
    <property type="project" value="UniProtKB-KW"/>
</dbReference>
<dbReference type="PANTHER" id="PTHR43776">
    <property type="entry name" value="TRANSPORT ATP-BINDING PROTEIN"/>
    <property type="match status" value="1"/>
</dbReference>
<name>A0A7K3RQG7_9ACTN</name>
<dbReference type="PROSITE" id="PS00211">
    <property type="entry name" value="ABC_TRANSPORTER_1"/>
    <property type="match status" value="1"/>
</dbReference>
<dbReference type="PANTHER" id="PTHR43776:SF7">
    <property type="entry name" value="D,D-DIPEPTIDE TRANSPORT ATP-BINDING PROTEIN DDPF-RELATED"/>
    <property type="match status" value="1"/>
</dbReference>